<keyword evidence="8" id="KW-0119">Carbohydrate metabolism</keyword>
<dbReference type="InterPro" id="IPR036861">
    <property type="entry name" value="Endochitinase-like_sf"/>
</dbReference>
<dbReference type="PROSITE" id="PS51910">
    <property type="entry name" value="GH18_2"/>
    <property type="match status" value="1"/>
</dbReference>
<dbReference type="InterPro" id="IPR017853">
    <property type="entry name" value="GH"/>
</dbReference>
<dbReference type="SUPFAM" id="SSF57016">
    <property type="entry name" value="Plant lectins/antimicrobial peptides"/>
    <property type="match status" value="1"/>
</dbReference>
<dbReference type="Gene3D" id="3.10.50.10">
    <property type="match status" value="1"/>
</dbReference>
<evidence type="ECO:0000256" key="4">
    <source>
        <dbReference type="ARBA" id="ARBA00022669"/>
    </source>
</evidence>
<evidence type="ECO:0000259" key="14">
    <source>
        <dbReference type="PROSITE" id="PS50941"/>
    </source>
</evidence>
<dbReference type="SUPFAM" id="SSF54556">
    <property type="entry name" value="Chitinase insertion domain"/>
    <property type="match status" value="1"/>
</dbReference>
<dbReference type="PANTHER" id="PTHR47700">
    <property type="entry name" value="V CHITINASE, PUTATIVE (AFU_ORTHOLOGUE AFUA_6G13720)-RELATED"/>
    <property type="match status" value="1"/>
</dbReference>
<evidence type="ECO:0000256" key="11">
    <source>
        <dbReference type="PROSITE-ProRule" id="PRU00261"/>
    </source>
</evidence>
<feature type="disulfide bond" evidence="11">
    <location>
        <begin position="502"/>
        <end position="514"/>
    </location>
</feature>
<evidence type="ECO:0000256" key="2">
    <source>
        <dbReference type="ARBA" id="ARBA00008682"/>
    </source>
</evidence>
<evidence type="ECO:0000259" key="15">
    <source>
        <dbReference type="PROSITE" id="PS51782"/>
    </source>
</evidence>
<evidence type="ECO:0000259" key="16">
    <source>
        <dbReference type="PROSITE" id="PS51910"/>
    </source>
</evidence>
<organism evidence="17 18">
    <name type="scientific">Aspergillus luchuensis (strain CBS 106.47)</name>
    <dbReference type="NCBI Taxonomy" id="1137211"/>
    <lineage>
        <taxon>Eukaryota</taxon>
        <taxon>Fungi</taxon>
        <taxon>Dikarya</taxon>
        <taxon>Ascomycota</taxon>
        <taxon>Pezizomycotina</taxon>
        <taxon>Eurotiomycetes</taxon>
        <taxon>Eurotiomycetidae</taxon>
        <taxon>Eurotiales</taxon>
        <taxon>Aspergillaceae</taxon>
        <taxon>Aspergillus</taxon>
        <taxon>Aspergillus subgen. Circumdati</taxon>
    </lineage>
</organism>
<comment type="caution">
    <text evidence="11">Lacks conserved residue(s) required for the propagation of feature annotation.</text>
</comment>
<keyword evidence="4 11" id="KW-0147">Chitin-binding</keyword>
<dbReference type="GO" id="GO:0008843">
    <property type="term" value="F:endochitinase activity"/>
    <property type="evidence" value="ECO:0007669"/>
    <property type="project" value="UniProtKB-EC"/>
</dbReference>
<dbReference type="CDD" id="cd02878">
    <property type="entry name" value="GH18_zymocin_alpha"/>
    <property type="match status" value="1"/>
</dbReference>
<accession>A0A1M3TTE8</accession>
<dbReference type="Gene3D" id="3.30.60.10">
    <property type="entry name" value="Endochitinase-like"/>
    <property type="match status" value="1"/>
</dbReference>
<feature type="compositionally biased region" description="Low complexity" evidence="13">
    <location>
        <begin position="141"/>
        <end position="151"/>
    </location>
</feature>
<evidence type="ECO:0000256" key="7">
    <source>
        <dbReference type="ARBA" id="ARBA00023026"/>
    </source>
</evidence>
<keyword evidence="7" id="KW-0843">Virulence</keyword>
<keyword evidence="5 12" id="KW-0378">Hydrolase</keyword>
<dbReference type="EMBL" id="KV878237">
    <property type="protein sequence ID" value="OJZ90168.1"/>
    <property type="molecule type" value="Genomic_DNA"/>
</dbReference>
<name>A0A1M3TTE8_ASPLC</name>
<keyword evidence="10" id="KW-0624">Polysaccharide degradation</keyword>
<protein>
    <recommendedName>
        <fullName evidence="3">chitinase</fullName>
        <ecNumber evidence="3">3.2.1.14</ecNumber>
    </recommendedName>
</protein>
<dbReference type="SUPFAM" id="SSF51445">
    <property type="entry name" value="(Trans)glycosidases"/>
    <property type="match status" value="1"/>
</dbReference>
<comment type="similarity">
    <text evidence="2">Belongs to the glycosyl hydrolase 18 family. Chitinase class V subfamily.</text>
</comment>
<dbReference type="InterPro" id="IPR011583">
    <property type="entry name" value="Chitinase_II/V-like_cat"/>
</dbReference>
<feature type="domain" description="Chitin-binding type-1" evidence="14">
    <location>
        <begin position="477"/>
        <end position="537"/>
    </location>
</feature>
<dbReference type="Gene3D" id="3.20.20.80">
    <property type="entry name" value="Glycosidases"/>
    <property type="match status" value="1"/>
</dbReference>
<evidence type="ECO:0000256" key="8">
    <source>
        <dbReference type="ARBA" id="ARBA00023277"/>
    </source>
</evidence>
<evidence type="ECO:0000256" key="3">
    <source>
        <dbReference type="ARBA" id="ARBA00012729"/>
    </source>
</evidence>
<keyword evidence="9 12" id="KW-0326">Glycosidase</keyword>
<comment type="catalytic activity">
    <reaction evidence="1">
        <text>Random endo-hydrolysis of N-acetyl-beta-D-glucosaminide (1-&gt;4)-beta-linkages in chitin and chitodextrins.</text>
        <dbReference type="EC" id="3.2.1.14"/>
    </reaction>
</comment>
<dbReference type="GO" id="GO:0000272">
    <property type="term" value="P:polysaccharide catabolic process"/>
    <property type="evidence" value="ECO:0007669"/>
    <property type="project" value="UniProtKB-KW"/>
</dbReference>
<evidence type="ECO:0000256" key="13">
    <source>
        <dbReference type="SAM" id="MobiDB-lite"/>
    </source>
</evidence>
<dbReference type="GO" id="GO:0008061">
    <property type="term" value="F:chitin binding"/>
    <property type="evidence" value="ECO:0007669"/>
    <property type="project" value="UniProtKB-UniRule"/>
</dbReference>
<dbReference type="CDD" id="cd00035">
    <property type="entry name" value="ChtBD1"/>
    <property type="match status" value="1"/>
</dbReference>
<gene>
    <name evidence="17" type="ORF">ASPFODRAFT_214558</name>
</gene>
<evidence type="ECO:0000256" key="9">
    <source>
        <dbReference type="ARBA" id="ARBA00023295"/>
    </source>
</evidence>
<dbReference type="PANTHER" id="PTHR47700:SF2">
    <property type="entry name" value="CHITINASE"/>
    <property type="match status" value="1"/>
</dbReference>
<dbReference type="Proteomes" id="UP000184063">
    <property type="component" value="Unassembled WGS sequence"/>
</dbReference>
<dbReference type="InterPro" id="IPR018392">
    <property type="entry name" value="LysM"/>
</dbReference>
<feature type="domain" description="GH18" evidence="16">
    <location>
        <begin position="550"/>
        <end position="925"/>
    </location>
</feature>
<dbReference type="OrthoDB" id="73875at2759"/>
<evidence type="ECO:0000256" key="6">
    <source>
        <dbReference type="ARBA" id="ARBA00023024"/>
    </source>
</evidence>
<evidence type="ECO:0000256" key="10">
    <source>
        <dbReference type="ARBA" id="ARBA00023326"/>
    </source>
</evidence>
<sequence length="1304" mass="140659">MRFISPLPAPVSGTHRDPLPIEVSISTQGPPLENQPMPCNMALLSYLCILIQVAALAAAASFNFSVRVTDPYIATQWNACPSICDSANPNDWDFYSNLRILKSCKEPMLLNLVVGFSNSTTNLNARQPLYACSTTNDGYHSTTSKAKTASTPQAGSSRYSTKDVQVETAWRGEETSRYTSHAGVAAQLVQSHLNAPPSENTTIAMAYSNGIALGAFVGSHMQKSSDKDSGILGLFLNKIQQGELNKSGVMMQVCDSDRAAAYTLGVVAEANPDPSQALSAVREALATWNTGKCASGYSGSSTSTISMGEVVDENHNDGPIPSGNGTSVHRRAHKHSHGKGLLHEKHRRATCTAIQVNDGDSCSKLARRCGISPADFTKYNPSSTLCSSLLAGQHVCCSAGTLPDYSPQPNADGTCATYNVQNNDGCSKIAAAKSITVDDIEEWNKKSWGWTGCDNIQAGANICVSKGDPPMPSTLKNAVCGPQKPGTKRPDNWDDIESLNPCPLNACCDIWGQCGTTAEFCTKTSDGTNGCISNCGTDIVFDGNGFDDHPVLVGYYEAFQNSRPCLNLDVTAINNTVQWGGQQGSHSSTFSQAWDHIHFAFANITESFEVDVSSVQDEFEQFRKFKSAGKKPKVLSFGGWSFSTDLDSYAIFRKGVTDEQRSLFASNVAKFADDNDLDGLDFDWEYPGAPDIPGIPAGDPGDGDRYLQFLKEVRDKLSSEKTLSIAAPASYWYLKGFPIANISSVVDYIVYMTYDLHGQWDWDNAWSVDGCDGGGCLRSHVNYTEIVNSLSMITKAGVPNSKIVAGLASYGRSFGMVDPSCYGPECKFKGPESAAMPGECTQTPGYIANAEINDWLQGDQNITTYFDHVSRSTISYSANGTWVAYTDDNERNNRITEWWYNRTVLGTSLWAIDLTEFVAELPDGTVLPPLTLPNCDQAFTSLDDVEASADSIDPECMNLYLIQALKSNLSSSVSAYHDVMKTDYDKKFGWYQDAVREQFPRSLQAFLKANASNYFECTSQGMVPRSEEPEGKNVSSSCPSNPKDTGYAIFYWTATDKDGFLEDLEDTTGISPDQLVWEIDASQCVSSPDPSQPMICSGSRNIGMPTLPPDFTVSNPKDIISARLPNITTFEEQSTTIATLADSDLYLGDTIDVVDGASLLVLMVSNSIASMKSVESIGEEYHKEQVEEAILLFVTAFLLLIPGIGELADSVELTSVAVTLRAIGAAGDAGFGIYSVVSAKDAGAGEIFLALLGGLGILDMLEAPALFAKAAKARRAMDAGDIAKLGDEVKGGMAQIDKLKQLCR</sequence>
<dbReference type="InterPro" id="IPR001223">
    <property type="entry name" value="Glyco_hydro18_cat"/>
</dbReference>
<dbReference type="PROSITE" id="PS51782">
    <property type="entry name" value="LYSM"/>
    <property type="match status" value="2"/>
</dbReference>
<keyword evidence="11" id="KW-1015">Disulfide bond</keyword>
<evidence type="ECO:0000256" key="12">
    <source>
        <dbReference type="RuleBase" id="RU000489"/>
    </source>
</evidence>
<dbReference type="InterPro" id="IPR053214">
    <property type="entry name" value="LysM12-like"/>
</dbReference>
<dbReference type="SMART" id="SM00636">
    <property type="entry name" value="Glyco_18"/>
    <property type="match status" value="1"/>
</dbReference>
<feature type="disulfide bond" evidence="11">
    <location>
        <begin position="507"/>
        <end position="521"/>
    </location>
</feature>
<dbReference type="PROSITE" id="PS50941">
    <property type="entry name" value="CHIT_BIND_I_2"/>
    <property type="match status" value="1"/>
</dbReference>
<evidence type="ECO:0000313" key="17">
    <source>
        <dbReference type="EMBL" id="OJZ90168.1"/>
    </source>
</evidence>
<dbReference type="InterPro" id="IPR029070">
    <property type="entry name" value="Chitinase_insertion_sf"/>
</dbReference>
<reference evidence="18" key="1">
    <citation type="journal article" date="2017" name="Genome Biol.">
        <title>Comparative genomics reveals high biological diversity and specific adaptations in the industrially and medically important fungal genus Aspergillus.</title>
        <authorList>
            <person name="de Vries R.P."/>
            <person name="Riley R."/>
            <person name="Wiebenga A."/>
            <person name="Aguilar-Osorio G."/>
            <person name="Amillis S."/>
            <person name="Uchima C.A."/>
            <person name="Anderluh G."/>
            <person name="Asadollahi M."/>
            <person name="Askin M."/>
            <person name="Barry K."/>
            <person name="Battaglia E."/>
            <person name="Bayram O."/>
            <person name="Benocci T."/>
            <person name="Braus-Stromeyer S.A."/>
            <person name="Caldana C."/>
            <person name="Canovas D."/>
            <person name="Cerqueira G.C."/>
            <person name="Chen F."/>
            <person name="Chen W."/>
            <person name="Choi C."/>
            <person name="Clum A."/>
            <person name="Dos Santos R.A."/>
            <person name="Damasio A.R."/>
            <person name="Diallinas G."/>
            <person name="Emri T."/>
            <person name="Fekete E."/>
            <person name="Flipphi M."/>
            <person name="Freyberg S."/>
            <person name="Gallo A."/>
            <person name="Gournas C."/>
            <person name="Habgood R."/>
            <person name="Hainaut M."/>
            <person name="Harispe M.L."/>
            <person name="Henrissat B."/>
            <person name="Hilden K.S."/>
            <person name="Hope R."/>
            <person name="Hossain A."/>
            <person name="Karabika E."/>
            <person name="Karaffa L."/>
            <person name="Karanyi Z."/>
            <person name="Krasevec N."/>
            <person name="Kuo A."/>
            <person name="Kusch H."/>
            <person name="LaButti K."/>
            <person name="Lagendijk E.L."/>
            <person name="Lapidus A."/>
            <person name="Levasseur A."/>
            <person name="Lindquist E."/>
            <person name="Lipzen A."/>
            <person name="Logrieco A.F."/>
            <person name="MacCabe A."/>
            <person name="Maekelae M.R."/>
            <person name="Malavazi I."/>
            <person name="Melin P."/>
            <person name="Meyer V."/>
            <person name="Mielnichuk N."/>
            <person name="Miskei M."/>
            <person name="Molnar A.P."/>
            <person name="Mule G."/>
            <person name="Ngan C.Y."/>
            <person name="Orejas M."/>
            <person name="Orosz E."/>
            <person name="Ouedraogo J.P."/>
            <person name="Overkamp K.M."/>
            <person name="Park H.-S."/>
            <person name="Perrone G."/>
            <person name="Piumi F."/>
            <person name="Punt P.J."/>
            <person name="Ram A.F."/>
            <person name="Ramon A."/>
            <person name="Rauscher S."/>
            <person name="Record E."/>
            <person name="Riano-Pachon D.M."/>
            <person name="Robert V."/>
            <person name="Roehrig J."/>
            <person name="Ruller R."/>
            <person name="Salamov A."/>
            <person name="Salih N.S."/>
            <person name="Samson R.A."/>
            <person name="Sandor E."/>
            <person name="Sanguinetti M."/>
            <person name="Schuetze T."/>
            <person name="Sepcic K."/>
            <person name="Shelest E."/>
            <person name="Sherlock G."/>
            <person name="Sophianopoulou V."/>
            <person name="Squina F.M."/>
            <person name="Sun H."/>
            <person name="Susca A."/>
            <person name="Todd R.B."/>
            <person name="Tsang A."/>
            <person name="Unkles S.E."/>
            <person name="van de Wiele N."/>
            <person name="van Rossen-Uffink D."/>
            <person name="Oliveira J.V."/>
            <person name="Vesth T.C."/>
            <person name="Visser J."/>
            <person name="Yu J.-H."/>
            <person name="Zhou M."/>
            <person name="Andersen M.R."/>
            <person name="Archer D.B."/>
            <person name="Baker S.E."/>
            <person name="Benoit I."/>
            <person name="Brakhage A.A."/>
            <person name="Braus G.H."/>
            <person name="Fischer R."/>
            <person name="Frisvad J.C."/>
            <person name="Goldman G.H."/>
            <person name="Houbraken J."/>
            <person name="Oakley B."/>
            <person name="Pocsi I."/>
            <person name="Scazzocchio C."/>
            <person name="Seiboth B."/>
            <person name="vanKuyk P.A."/>
            <person name="Wortman J."/>
            <person name="Dyer P.S."/>
            <person name="Grigoriev I.V."/>
        </authorList>
    </citation>
    <scope>NUCLEOTIDE SEQUENCE [LARGE SCALE GENOMIC DNA]</scope>
    <source>
        <strain evidence="18">CBS 106.47</strain>
    </source>
</reference>
<proteinExistence type="inferred from homology"/>
<dbReference type="EC" id="3.2.1.14" evidence="3"/>
<dbReference type="SMART" id="SM00257">
    <property type="entry name" value="LysM"/>
    <property type="match status" value="2"/>
</dbReference>
<dbReference type="Pfam" id="PF01476">
    <property type="entry name" value="LysM"/>
    <property type="match status" value="2"/>
</dbReference>
<dbReference type="Pfam" id="PF00704">
    <property type="entry name" value="Glyco_hydro_18"/>
    <property type="match status" value="1"/>
</dbReference>
<dbReference type="GO" id="GO:0006032">
    <property type="term" value="P:chitin catabolic process"/>
    <property type="evidence" value="ECO:0007669"/>
    <property type="project" value="UniProtKB-KW"/>
</dbReference>
<dbReference type="SUPFAM" id="SSF54106">
    <property type="entry name" value="LysM domain"/>
    <property type="match status" value="2"/>
</dbReference>
<dbReference type="VEuPathDB" id="FungiDB:ASPFODRAFT_214558"/>
<feature type="region of interest" description="Disordered" evidence="13">
    <location>
        <begin position="141"/>
        <end position="161"/>
    </location>
</feature>
<dbReference type="InterPro" id="IPR001002">
    <property type="entry name" value="Chitin-bd_1"/>
</dbReference>
<evidence type="ECO:0000256" key="5">
    <source>
        <dbReference type="ARBA" id="ARBA00022801"/>
    </source>
</evidence>
<dbReference type="InterPro" id="IPR036779">
    <property type="entry name" value="LysM_dom_sf"/>
</dbReference>
<dbReference type="Gene3D" id="3.10.350.10">
    <property type="entry name" value="LysM domain"/>
    <property type="match status" value="2"/>
</dbReference>
<keyword evidence="6" id="KW-0146">Chitin degradation</keyword>
<dbReference type="InterPro" id="IPR001579">
    <property type="entry name" value="Glyco_hydro_18_chit_AS"/>
</dbReference>
<dbReference type="CDD" id="cd00118">
    <property type="entry name" value="LysM"/>
    <property type="match status" value="2"/>
</dbReference>
<evidence type="ECO:0000256" key="1">
    <source>
        <dbReference type="ARBA" id="ARBA00000822"/>
    </source>
</evidence>
<feature type="domain" description="LysM" evidence="15">
    <location>
        <begin position="416"/>
        <end position="464"/>
    </location>
</feature>
<feature type="disulfide bond" evidence="11">
    <location>
        <begin position="531"/>
        <end position="535"/>
    </location>
</feature>
<feature type="domain" description="LysM" evidence="15">
    <location>
        <begin position="352"/>
        <end position="397"/>
    </location>
</feature>
<dbReference type="PROSITE" id="PS01095">
    <property type="entry name" value="GH18_1"/>
    <property type="match status" value="1"/>
</dbReference>
<evidence type="ECO:0000313" key="18">
    <source>
        <dbReference type="Proteomes" id="UP000184063"/>
    </source>
</evidence>